<evidence type="ECO:0000313" key="1">
    <source>
        <dbReference type="EMBL" id="KAJ8636315.1"/>
    </source>
</evidence>
<dbReference type="EMBL" id="CM056811">
    <property type="protein sequence ID" value="KAJ8636315.1"/>
    <property type="molecule type" value="Genomic_DNA"/>
</dbReference>
<comment type="caution">
    <text evidence="1">The sequence shown here is derived from an EMBL/GenBank/DDBJ whole genome shotgun (WGS) entry which is preliminary data.</text>
</comment>
<protein>
    <submittedName>
        <fullName evidence="1">Uncharacterized protein</fullName>
    </submittedName>
</protein>
<gene>
    <name evidence="1" type="ORF">MRB53_010582</name>
</gene>
<sequence>MQLVFLNAEKVKEDDNFRVDIDNKSSNLVSRREKGFDIGGYGDNLAEEMTANGNLTRINSGGYGRCSLREEESTMAGDDEAGSQQRRPGRDGIAGGMQLSQVGDDDKGAIVFREGNDVDECMDGISPAGTLVSISDCDARIESRRDVEAL</sequence>
<dbReference type="Proteomes" id="UP001234297">
    <property type="component" value="Chromosome 3"/>
</dbReference>
<keyword evidence="2" id="KW-1185">Reference proteome</keyword>
<proteinExistence type="predicted"/>
<evidence type="ECO:0000313" key="2">
    <source>
        <dbReference type="Proteomes" id="UP001234297"/>
    </source>
</evidence>
<organism evidence="1 2">
    <name type="scientific">Persea americana</name>
    <name type="common">Avocado</name>
    <dbReference type="NCBI Taxonomy" id="3435"/>
    <lineage>
        <taxon>Eukaryota</taxon>
        <taxon>Viridiplantae</taxon>
        <taxon>Streptophyta</taxon>
        <taxon>Embryophyta</taxon>
        <taxon>Tracheophyta</taxon>
        <taxon>Spermatophyta</taxon>
        <taxon>Magnoliopsida</taxon>
        <taxon>Magnoliidae</taxon>
        <taxon>Laurales</taxon>
        <taxon>Lauraceae</taxon>
        <taxon>Persea</taxon>
    </lineage>
</organism>
<reference evidence="1 2" key="1">
    <citation type="journal article" date="2022" name="Hortic Res">
        <title>A haplotype resolved chromosomal level avocado genome allows analysis of novel avocado genes.</title>
        <authorList>
            <person name="Nath O."/>
            <person name="Fletcher S.J."/>
            <person name="Hayward A."/>
            <person name="Shaw L.M."/>
            <person name="Masouleh A.K."/>
            <person name="Furtado A."/>
            <person name="Henry R.J."/>
            <person name="Mitter N."/>
        </authorList>
    </citation>
    <scope>NUCLEOTIDE SEQUENCE [LARGE SCALE GENOMIC DNA]</scope>
    <source>
        <strain evidence="2">cv. Hass</strain>
    </source>
</reference>
<name>A0ACC2LS81_PERAE</name>
<accession>A0ACC2LS81</accession>